<feature type="region of interest" description="Disordered" evidence="1">
    <location>
        <begin position="54"/>
        <end position="73"/>
    </location>
</feature>
<name>G0MI76_CAEBE</name>
<evidence type="ECO:0000313" key="2">
    <source>
        <dbReference type="EMBL" id="EGT59445.1"/>
    </source>
</evidence>
<accession>G0MI76</accession>
<reference evidence="3" key="1">
    <citation type="submission" date="2011-07" db="EMBL/GenBank/DDBJ databases">
        <authorList>
            <consortium name="Caenorhabditis brenneri Sequencing and Analysis Consortium"/>
            <person name="Wilson R.K."/>
        </authorList>
    </citation>
    <scope>NUCLEOTIDE SEQUENCE [LARGE SCALE GENOMIC DNA]</scope>
    <source>
        <strain evidence="3">PB2801</strain>
    </source>
</reference>
<evidence type="ECO:0000313" key="3">
    <source>
        <dbReference type="Proteomes" id="UP000008068"/>
    </source>
</evidence>
<keyword evidence="3" id="KW-1185">Reference proteome</keyword>
<dbReference type="EMBL" id="GL379795">
    <property type="protein sequence ID" value="EGT59445.1"/>
    <property type="molecule type" value="Genomic_DNA"/>
</dbReference>
<protein>
    <submittedName>
        <fullName evidence="2">Uncharacterized protein</fullName>
    </submittedName>
</protein>
<dbReference type="InParanoid" id="G0MI76"/>
<dbReference type="Proteomes" id="UP000008068">
    <property type="component" value="Unassembled WGS sequence"/>
</dbReference>
<sequence>MYTPQCGGSSFNGDFMDGFYRHEDPEFFKLFYEEDEQMKEELYRDLQNLYGTQPLSNQLNNGTSSPFQKSRPTSPMITAPLITPVSDDDDEFLKIIEYSERNTKRPLEPTIFPKTELCSPTSVLHRSPWDPIDEPPLKRPVKKEHFLYNYEPATPQNGIFTPPMHSPIPPPTNHQPSYDFHCTQKLSWDNVDHFPEYQIRIWTASVIFMTLSEPRPSVLILLFLRLSRLLIQIRKLNPDKLTLKEAGKPRSAVAIELN</sequence>
<proteinExistence type="predicted"/>
<gene>
    <name evidence="2" type="ORF">CAEBREN_30045</name>
</gene>
<evidence type="ECO:0000256" key="1">
    <source>
        <dbReference type="SAM" id="MobiDB-lite"/>
    </source>
</evidence>
<dbReference type="HOGENOM" id="CLU_1078609_0_0_1"/>
<organism evidence="3">
    <name type="scientific">Caenorhabditis brenneri</name>
    <name type="common">Nematode worm</name>
    <dbReference type="NCBI Taxonomy" id="135651"/>
    <lineage>
        <taxon>Eukaryota</taxon>
        <taxon>Metazoa</taxon>
        <taxon>Ecdysozoa</taxon>
        <taxon>Nematoda</taxon>
        <taxon>Chromadorea</taxon>
        <taxon>Rhabditida</taxon>
        <taxon>Rhabditina</taxon>
        <taxon>Rhabditomorpha</taxon>
        <taxon>Rhabditoidea</taxon>
        <taxon>Rhabditidae</taxon>
        <taxon>Peloderinae</taxon>
        <taxon>Caenorhabditis</taxon>
    </lineage>
</organism>
<dbReference type="AlphaFoldDB" id="G0MI76"/>